<evidence type="ECO:0000313" key="9">
    <source>
        <dbReference type="Proteomes" id="UP000251891"/>
    </source>
</evidence>
<evidence type="ECO:0000313" key="8">
    <source>
        <dbReference type="EMBL" id="RAY16623.1"/>
    </source>
</evidence>
<dbReference type="InterPro" id="IPR013786">
    <property type="entry name" value="AcylCoA_DH/ox_N"/>
</dbReference>
<dbReference type="Pfam" id="PF02771">
    <property type="entry name" value="Acyl-CoA_dh_N"/>
    <property type="match status" value="1"/>
</dbReference>
<dbReference type="GO" id="GO:0003995">
    <property type="term" value="F:acyl-CoA dehydrogenase activity"/>
    <property type="evidence" value="ECO:0007669"/>
    <property type="project" value="TreeGrafter"/>
</dbReference>
<dbReference type="InterPro" id="IPR046373">
    <property type="entry name" value="Acyl-CoA_Oxase/DH_mid-dom_sf"/>
</dbReference>
<dbReference type="Gene3D" id="2.40.110.10">
    <property type="entry name" value="Butyryl-CoA Dehydrogenase, subunit A, domain 2"/>
    <property type="match status" value="1"/>
</dbReference>
<evidence type="ECO:0000256" key="1">
    <source>
        <dbReference type="ARBA" id="ARBA00001974"/>
    </source>
</evidence>
<keyword evidence="5" id="KW-0560">Oxidoreductase</keyword>
<dbReference type="Gene3D" id="1.20.140.10">
    <property type="entry name" value="Butyryl-CoA Dehydrogenase, subunit A, domain 3"/>
    <property type="match status" value="1"/>
</dbReference>
<comment type="similarity">
    <text evidence="2">Belongs to the acyl-CoA dehydrogenase family.</text>
</comment>
<proteinExistence type="inferred from homology"/>
<comment type="cofactor">
    <cofactor evidence="1">
        <name>FAD</name>
        <dbReference type="ChEBI" id="CHEBI:57692"/>
    </cofactor>
</comment>
<dbReference type="Proteomes" id="UP000251891">
    <property type="component" value="Unassembled WGS sequence"/>
</dbReference>
<keyword evidence="9" id="KW-1185">Reference proteome</keyword>
<evidence type="ECO:0000256" key="3">
    <source>
        <dbReference type="ARBA" id="ARBA00022630"/>
    </source>
</evidence>
<evidence type="ECO:0000259" key="7">
    <source>
        <dbReference type="Pfam" id="PF02771"/>
    </source>
</evidence>
<gene>
    <name evidence="8" type="ORF">DPM19_00050</name>
</gene>
<dbReference type="SUPFAM" id="SSF56645">
    <property type="entry name" value="Acyl-CoA dehydrogenase NM domain-like"/>
    <property type="match status" value="1"/>
</dbReference>
<dbReference type="PANTHER" id="PTHR43884">
    <property type="entry name" value="ACYL-COA DEHYDROGENASE"/>
    <property type="match status" value="1"/>
</dbReference>
<dbReference type="GO" id="GO:0050660">
    <property type="term" value="F:flavin adenine dinucleotide binding"/>
    <property type="evidence" value="ECO:0007669"/>
    <property type="project" value="InterPro"/>
</dbReference>
<dbReference type="Pfam" id="PF00441">
    <property type="entry name" value="Acyl-CoA_dh_1"/>
    <property type="match status" value="1"/>
</dbReference>
<comment type="caution">
    <text evidence="8">The sequence shown here is derived from an EMBL/GenBank/DDBJ whole genome shotgun (WGS) entry which is preliminary data.</text>
</comment>
<dbReference type="InterPro" id="IPR037069">
    <property type="entry name" value="AcylCoA_DH/ox_N_sf"/>
</dbReference>
<protein>
    <submittedName>
        <fullName evidence="8">Acyl-CoA dehydrogenase</fullName>
    </submittedName>
</protein>
<keyword evidence="4" id="KW-0274">FAD</keyword>
<dbReference type="CDD" id="cd00567">
    <property type="entry name" value="ACAD"/>
    <property type="match status" value="1"/>
</dbReference>
<dbReference type="Gene3D" id="1.10.540.10">
    <property type="entry name" value="Acyl-CoA dehydrogenase/oxidase, N-terminal domain"/>
    <property type="match status" value="1"/>
</dbReference>
<evidence type="ECO:0000256" key="2">
    <source>
        <dbReference type="ARBA" id="ARBA00009347"/>
    </source>
</evidence>
<feature type="domain" description="Acyl-CoA dehydrogenase/oxidase N-terminal" evidence="7">
    <location>
        <begin position="6"/>
        <end position="118"/>
    </location>
</feature>
<dbReference type="InterPro" id="IPR036250">
    <property type="entry name" value="AcylCo_DH-like_C"/>
</dbReference>
<dbReference type="InterPro" id="IPR009075">
    <property type="entry name" value="AcylCo_DH/oxidase_C"/>
</dbReference>
<dbReference type="RefSeq" id="WP_111862674.1">
    <property type="nucleotide sequence ID" value="NZ_QLYX01000001.1"/>
</dbReference>
<dbReference type="PANTHER" id="PTHR43884:SF20">
    <property type="entry name" value="ACYL-COA DEHYDROGENASE FADE28"/>
    <property type="match status" value="1"/>
</dbReference>
<reference evidence="8 9" key="1">
    <citation type="submission" date="2018-06" db="EMBL/GenBank/DDBJ databases">
        <title>Actinomadura craniellae sp. nov. isolated from marine sponge Craniella sp.</title>
        <authorList>
            <person name="Li L."/>
            <person name="Xu Q.H."/>
            <person name="Lin H.W."/>
            <person name="Lu Y.H."/>
        </authorList>
    </citation>
    <scope>NUCLEOTIDE SEQUENCE [LARGE SCALE GENOMIC DNA]</scope>
    <source>
        <strain evidence="8 9">LHW63021</strain>
    </source>
</reference>
<evidence type="ECO:0000259" key="6">
    <source>
        <dbReference type="Pfam" id="PF00441"/>
    </source>
</evidence>
<evidence type="ECO:0000256" key="4">
    <source>
        <dbReference type="ARBA" id="ARBA00022827"/>
    </source>
</evidence>
<evidence type="ECO:0000256" key="5">
    <source>
        <dbReference type="ARBA" id="ARBA00023002"/>
    </source>
</evidence>
<name>A0A365HEH6_9ACTN</name>
<sequence length="361" mass="37813">MELAVTEEQAELRTALRRFFTDTSPSAEVRRRMATAEGYDPAFWARLSGELGLPGLAVPEEYGGAGYGMREQAVALEEMGRALVCAPYLSSAVLAAGALAACGDEPARRELLPGIAAGTTLATLAAGEEDGRVTAAPAQAGWALDGTRTHVLDGHVADLLLVVARTPDGPALFVVDGTAPGLDRTALTTLDQTRRLARLDFASVPARPVADSAAAVARALDLAAVALAAEQVGGAQRVLEMSVEYAKVRHQFGRPIGSFQAIKHKCADMLLAVESARSAVLYAATVADTDPAALPAAAALAQAYCSEAYLTAAAENIQIHGGIGFTWEHDAHLHFKRAKSAELLFGSPAHHRRNFADLVGI</sequence>
<dbReference type="InterPro" id="IPR009100">
    <property type="entry name" value="AcylCoA_DH/oxidase_NM_dom_sf"/>
</dbReference>
<feature type="domain" description="Acyl-CoA dehydrogenase/oxidase C-terminal" evidence="6">
    <location>
        <begin position="216"/>
        <end position="356"/>
    </location>
</feature>
<dbReference type="EMBL" id="QLYX01000001">
    <property type="protein sequence ID" value="RAY16623.1"/>
    <property type="molecule type" value="Genomic_DNA"/>
</dbReference>
<dbReference type="AlphaFoldDB" id="A0A365HEH6"/>
<organism evidence="8 9">
    <name type="scientific">Actinomadura craniellae</name>
    <dbReference type="NCBI Taxonomy" id="2231787"/>
    <lineage>
        <taxon>Bacteria</taxon>
        <taxon>Bacillati</taxon>
        <taxon>Actinomycetota</taxon>
        <taxon>Actinomycetes</taxon>
        <taxon>Streptosporangiales</taxon>
        <taxon>Thermomonosporaceae</taxon>
        <taxon>Actinomadura</taxon>
    </lineage>
</organism>
<keyword evidence="3" id="KW-0285">Flavoprotein</keyword>
<dbReference type="OrthoDB" id="4607453at2"/>
<accession>A0A365HEH6</accession>
<dbReference type="SUPFAM" id="SSF47203">
    <property type="entry name" value="Acyl-CoA dehydrogenase C-terminal domain-like"/>
    <property type="match status" value="1"/>
</dbReference>